<dbReference type="AlphaFoldDB" id="B8I3E7"/>
<evidence type="ECO:0000259" key="4">
    <source>
        <dbReference type="Pfam" id="PF13739"/>
    </source>
</evidence>
<dbReference type="Pfam" id="PF11738">
    <property type="entry name" value="DUF3298"/>
    <property type="match status" value="1"/>
</dbReference>
<dbReference type="OrthoDB" id="5637at2"/>
<sequence precursor="true">MKKTLLFVMIAVMALTLFPAVTGISSAAADSESPVTVETAKIEKTDDSCSIKIIYPVLSGFSSADKINDTLHNKNLDLIGFIRREQAYLDDYRKELPAEEKYFPQVAIDSSFDYNTSGNILSLVTNTYEYLGGAHGMTTLQAYTVNTKTGELYSFNSLFNQKSNYKKVILDKIKASIDKEKEWYFDEAKTFVDEAKGNYKFYIDGNRLVIYFGVYELRPYAGGISRFSIPAKELKGLLKDDIYNQMVNAKPLEKIRLNGTSVKTQFKTYEKDYVLMVPLKTAAEILGYKVGWNSKKGASVAGGYIKNNVDTYYTTGSRKIKLTPAKIIGNVMYVPVAYFSEVLKEDVSYDGEGIRLFTKSTVTPSQFDLQSTEFVRADSAKACADMYTKAVKERKGVIQYGLMSPQLRTAKKAGFEEMNWVTGVSSPWVTSYNIKDNGNGTFKITFHWATSTGKSPDTIATLTVSKVKDQEYYEISAIKE</sequence>
<organism evidence="5 6">
    <name type="scientific">Ruminiclostridium cellulolyticum (strain ATCC 35319 / DSM 5812 / JCM 6584 / H10)</name>
    <name type="common">Clostridium cellulolyticum</name>
    <dbReference type="NCBI Taxonomy" id="394503"/>
    <lineage>
        <taxon>Bacteria</taxon>
        <taxon>Bacillati</taxon>
        <taxon>Bacillota</taxon>
        <taxon>Clostridia</taxon>
        <taxon>Eubacteriales</taxon>
        <taxon>Oscillospiraceae</taxon>
        <taxon>Ruminiclostridium</taxon>
    </lineage>
</organism>
<gene>
    <name evidence="5" type="ordered locus">Ccel_1942</name>
</gene>
<dbReference type="Pfam" id="PF07833">
    <property type="entry name" value="Cu_amine_oxidN1"/>
    <property type="match status" value="1"/>
</dbReference>
<feature type="domain" description="DUF3298" evidence="3">
    <location>
        <begin position="157"/>
        <end position="231"/>
    </location>
</feature>
<dbReference type="InterPro" id="IPR025303">
    <property type="entry name" value="PdaC"/>
</dbReference>
<feature type="chain" id="PRO_5039712016" evidence="1">
    <location>
        <begin position="20"/>
        <end position="480"/>
    </location>
</feature>
<dbReference type="STRING" id="394503.Ccel_1942"/>
<keyword evidence="1" id="KW-0732">Signal</keyword>
<evidence type="ECO:0000259" key="2">
    <source>
        <dbReference type="Pfam" id="PF07833"/>
    </source>
</evidence>
<keyword evidence="6" id="KW-1185">Reference proteome</keyword>
<dbReference type="HOGENOM" id="CLU_568265_0_0_9"/>
<dbReference type="EMBL" id="CP001348">
    <property type="protein sequence ID" value="ACL76290.1"/>
    <property type="molecule type" value="Genomic_DNA"/>
</dbReference>
<accession>B8I3E7</accession>
<feature type="signal peptide" evidence="1">
    <location>
        <begin position="1"/>
        <end position="19"/>
    </location>
</feature>
<evidence type="ECO:0000313" key="6">
    <source>
        <dbReference type="Proteomes" id="UP000001349"/>
    </source>
</evidence>
<evidence type="ECO:0000259" key="3">
    <source>
        <dbReference type="Pfam" id="PF11738"/>
    </source>
</evidence>
<protein>
    <submittedName>
        <fullName evidence="5">Copper amine oxidase domain protein</fullName>
    </submittedName>
</protein>
<dbReference type="Proteomes" id="UP000001349">
    <property type="component" value="Chromosome"/>
</dbReference>
<dbReference type="Gene3D" id="3.30.565.40">
    <property type="entry name" value="Fervidobacterium nodosum Rt17-B1 like"/>
    <property type="match status" value="1"/>
</dbReference>
<dbReference type="InterPro" id="IPR021729">
    <property type="entry name" value="DUF3298"/>
</dbReference>
<name>B8I3E7_RUMCH</name>
<reference evidence="5 6" key="1">
    <citation type="submission" date="2009-01" db="EMBL/GenBank/DDBJ databases">
        <title>Complete sequence of Clostridium cellulolyticum H10.</title>
        <authorList>
            <consortium name="US DOE Joint Genome Institute"/>
            <person name="Lucas S."/>
            <person name="Copeland A."/>
            <person name="Lapidus A."/>
            <person name="Glavina del Rio T."/>
            <person name="Dalin E."/>
            <person name="Tice H."/>
            <person name="Bruce D."/>
            <person name="Goodwin L."/>
            <person name="Pitluck S."/>
            <person name="Chertkov O."/>
            <person name="Saunders E."/>
            <person name="Brettin T."/>
            <person name="Detter J.C."/>
            <person name="Han C."/>
            <person name="Larimer F."/>
            <person name="Land M."/>
            <person name="Hauser L."/>
            <person name="Kyrpides N."/>
            <person name="Ivanova N."/>
            <person name="Zhou J."/>
            <person name="Richardson P."/>
        </authorList>
    </citation>
    <scope>NUCLEOTIDE SEQUENCE [LARGE SCALE GENOMIC DNA]</scope>
    <source>
        <strain evidence="6">ATCC 35319 / DSM 5812 / JCM 6584 / H10</strain>
    </source>
</reference>
<dbReference type="Gene3D" id="3.30.457.10">
    <property type="entry name" value="Copper amine oxidase-like, N-terminal domain"/>
    <property type="match status" value="1"/>
</dbReference>
<dbReference type="Gene3D" id="3.90.640.20">
    <property type="entry name" value="Heat-shock cognate protein, ATPase"/>
    <property type="match status" value="1"/>
</dbReference>
<dbReference type="InterPro" id="IPR037126">
    <property type="entry name" value="PdaC/RsiV-like_sf"/>
</dbReference>
<dbReference type="Pfam" id="PF13739">
    <property type="entry name" value="PdaC"/>
    <property type="match status" value="1"/>
</dbReference>
<evidence type="ECO:0000313" key="5">
    <source>
        <dbReference type="EMBL" id="ACL76290.1"/>
    </source>
</evidence>
<dbReference type="KEGG" id="cce:Ccel_1942"/>
<feature type="domain" description="Copper amine oxidase-like N-terminal" evidence="2">
    <location>
        <begin position="257"/>
        <end position="353"/>
    </location>
</feature>
<dbReference type="InterPro" id="IPR036582">
    <property type="entry name" value="Mao_N_sf"/>
</dbReference>
<dbReference type="InterPro" id="IPR012854">
    <property type="entry name" value="Cu_amine_oxidase-like_N"/>
</dbReference>
<dbReference type="RefSeq" id="WP_015925394.1">
    <property type="nucleotide sequence ID" value="NC_011898.1"/>
</dbReference>
<feature type="domain" description="Deacetylase PdaC" evidence="4">
    <location>
        <begin position="42"/>
        <end position="138"/>
    </location>
</feature>
<dbReference type="eggNOG" id="COG5513">
    <property type="taxonomic scope" value="Bacteria"/>
</dbReference>
<dbReference type="SUPFAM" id="SSF55383">
    <property type="entry name" value="Copper amine oxidase, domain N"/>
    <property type="match status" value="1"/>
</dbReference>
<evidence type="ECO:0000256" key="1">
    <source>
        <dbReference type="SAM" id="SignalP"/>
    </source>
</evidence>
<proteinExistence type="predicted"/>